<dbReference type="RefSeq" id="XP_020432638.1">
    <property type="nucleotide sequence ID" value="XM_020578190.1"/>
</dbReference>
<dbReference type="Pfam" id="PF22669">
    <property type="entry name" value="Exo_endo_phos2"/>
    <property type="match status" value="1"/>
</dbReference>
<dbReference type="InterPro" id="IPR035892">
    <property type="entry name" value="C2_domain_sf"/>
</dbReference>
<dbReference type="GeneID" id="31362835"/>
<feature type="region of interest" description="Disordered" evidence="1">
    <location>
        <begin position="490"/>
        <end position="510"/>
    </location>
</feature>
<protein>
    <submittedName>
        <fullName evidence="4">Inositol 5-phosphatase</fullName>
    </submittedName>
</protein>
<dbReference type="STRING" id="670386.D3BF37"/>
<dbReference type="OMA" id="RRECFYE"/>
<evidence type="ECO:0000256" key="1">
    <source>
        <dbReference type="SAM" id="MobiDB-lite"/>
    </source>
</evidence>
<name>D3BF37_HETP5</name>
<comment type="caution">
    <text evidence="4">The sequence shown here is derived from an EMBL/GenBank/DDBJ whole genome shotgun (WGS) entry which is preliminary data.</text>
</comment>
<keyword evidence="5" id="KW-1185">Reference proteome</keyword>
<dbReference type="PANTHER" id="PTHR11200:SF291">
    <property type="entry name" value="INOSITOL 5-PHOSPHATASE"/>
    <property type="match status" value="1"/>
</dbReference>
<sequence length="769" mass="88422">MNILQRTRASSVATSGAADPKNLKDLEHYYKALKKNVLDFQFEFIVALKKNNKVRTLLVNLKEKSIQIIKMSKKQKHKKSKIKKYGIDEFDRITKVKNENKLISFSRKNGKKEFGVSFINTERRECFYELLWLARSGATALPDREEQTLFDTINIFVSTWNVGDAQPRADQLHTWIPAGNSTTGDRKQQIDLYAIGVQECHYDPLPKREHSDDDRCEEHWFSMLATHIGSDYVRLESISLVKMRLILFVRKEHYYKINHIEKDSEATGIGGIYGNKGATAISFQFLETSFCFISSHFAAHQEKSEQRNRNYRDIVKGLNLGNKSSDVLNQFHHVIWMGDFNYRVDLFREEVLNLVKKNNIAKILTKDQLAVQKKMERVFLGFKEASIQFMPTYKLERGQKGVYTEEKQRVPSWCDRILWKSLPYTQPISPVSYSSAPDISTSDHIPVYSLLSAYIQRPCLPVPQSLIRQLRIYFYDLKAENLVGKKSKIDEKDKEKDKDKDKDNKDHPPSPYLVFNACSYVEEPVSTSVVYHNSNPLWGNIAPIVPIIQKKTFLEHQHLFITIFDENESKSKKERKLKKRLIGHATVPLALGFNSEPYSFKTRITKYGLNSGILYGKIHILYDNAAHTPPLIPMHSNSYMAKESVANEVAYGPIVPPPPPIVTLPPPPPTIITTTTTTINYYSNNNNSDNSSSTDNSYTTTPPSNEYEYNYENNYNSYQDDDNYSNDNNNNINSITVQMESTTIDDTITLSPGSNRPMLRRSKSFRKSI</sequence>
<dbReference type="AlphaFoldDB" id="D3BF37"/>
<dbReference type="SUPFAM" id="SSF49562">
    <property type="entry name" value="C2 domain (Calcium/lipid-binding domain, CaLB)"/>
    <property type="match status" value="1"/>
</dbReference>
<evidence type="ECO:0000259" key="3">
    <source>
        <dbReference type="SMART" id="SM00239"/>
    </source>
</evidence>
<feature type="domain" description="C2" evidence="3">
    <location>
        <begin position="471"/>
        <end position="598"/>
    </location>
</feature>
<dbReference type="GO" id="GO:0046856">
    <property type="term" value="P:phosphatidylinositol dephosphorylation"/>
    <property type="evidence" value="ECO:0007669"/>
    <property type="project" value="InterPro"/>
</dbReference>
<dbReference type="EMBL" id="ADBJ01000031">
    <property type="protein sequence ID" value="EFA80518.1"/>
    <property type="molecule type" value="Genomic_DNA"/>
</dbReference>
<feature type="region of interest" description="Disordered" evidence="1">
    <location>
        <begin position="682"/>
        <end position="706"/>
    </location>
</feature>
<feature type="compositionally biased region" description="Basic and acidic residues" evidence="1">
    <location>
        <begin position="490"/>
        <end position="508"/>
    </location>
</feature>
<dbReference type="SMART" id="SM00239">
    <property type="entry name" value="C2"/>
    <property type="match status" value="1"/>
</dbReference>
<accession>D3BF37</accession>
<dbReference type="SUPFAM" id="SSF56219">
    <property type="entry name" value="DNase I-like"/>
    <property type="match status" value="1"/>
</dbReference>
<dbReference type="Proteomes" id="UP000001396">
    <property type="component" value="Unassembled WGS sequence"/>
</dbReference>
<feature type="domain" description="Inositol polyphosphate-related phosphatase" evidence="2">
    <location>
        <begin position="151"/>
        <end position="459"/>
    </location>
</feature>
<dbReference type="Gene3D" id="3.60.10.10">
    <property type="entry name" value="Endonuclease/exonuclease/phosphatase"/>
    <property type="match status" value="1"/>
</dbReference>
<evidence type="ECO:0000313" key="4">
    <source>
        <dbReference type="EMBL" id="EFA80518.1"/>
    </source>
</evidence>
<reference evidence="4 5" key="1">
    <citation type="journal article" date="2011" name="Genome Res.">
        <title>Phylogeny-wide analysis of social amoeba genomes highlights ancient origins for complex intercellular communication.</title>
        <authorList>
            <person name="Heidel A.J."/>
            <person name="Lawal H.M."/>
            <person name="Felder M."/>
            <person name="Schilde C."/>
            <person name="Helps N.R."/>
            <person name="Tunggal B."/>
            <person name="Rivero F."/>
            <person name="John U."/>
            <person name="Schleicher M."/>
            <person name="Eichinger L."/>
            <person name="Platzer M."/>
            <person name="Noegel A.A."/>
            <person name="Schaap P."/>
            <person name="Gloeckner G."/>
        </authorList>
    </citation>
    <scope>NUCLEOTIDE SEQUENCE [LARGE SCALE GENOMIC DNA]</scope>
    <source>
        <strain evidence="5">ATCC 26659 / Pp 5 / PN500</strain>
    </source>
</reference>
<dbReference type="SMART" id="SM00128">
    <property type="entry name" value="IPPc"/>
    <property type="match status" value="1"/>
</dbReference>
<evidence type="ECO:0000313" key="5">
    <source>
        <dbReference type="Proteomes" id="UP000001396"/>
    </source>
</evidence>
<evidence type="ECO:0000259" key="2">
    <source>
        <dbReference type="SMART" id="SM00128"/>
    </source>
</evidence>
<dbReference type="PANTHER" id="PTHR11200">
    <property type="entry name" value="INOSITOL 5-PHOSPHATASE"/>
    <property type="match status" value="1"/>
</dbReference>
<feature type="region of interest" description="Disordered" evidence="1">
    <location>
        <begin position="749"/>
        <end position="769"/>
    </location>
</feature>
<dbReference type="InterPro" id="IPR046985">
    <property type="entry name" value="IP5"/>
</dbReference>
<feature type="compositionally biased region" description="Basic residues" evidence="1">
    <location>
        <begin position="758"/>
        <end position="769"/>
    </location>
</feature>
<proteinExistence type="predicted"/>
<dbReference type="InterPro" id="IPR036691">
    <property type="entry name" value="Endo/exonu/phosph_ase_sf"/>
</dbReference>
<gene>
    <name evidence="4" type="primary">Dd5P1</name>
    <name evidence="4" type="ORF">PPL_07354</name>
</gene>
<dbReference type="InterPro" id="IPR000008">
    <property type="entry name" value="C2_dom"/>
</dbReference>
<dbReference type="InParanoid" id="D3BF37"/>
<dbReference type="GO" id="GO:0004439">
    <property type="term" value="F:phosphatidylinositol-4,5-bisphosphate 5-phosphatase activity"/>
    <property type="evidence" value="ECO:0007669"/>
    <property type="project" value="TreeGrafter"/>
</dbReference>
<organism evidence="4 5">
    <name type="scientific">Heterostelium pallidum (strain ATCC 26659 / Pp 5 / PN500)</name>
    <name type="common">Cellular slime mold</name>
    <name type="synonym">Polysphondylium pallidum</name>
    <dbReference type="NCBI Taxonomy" id="670386"/>
    <lineage>
        <taxon>Eukaryota</taxon>
        <taxon>Amoebozoa</taxon>
        <taxon>Evosea</taxon>
        <taxon>Eumycetozoa</taxon>
        <taxon>Dictyostelia</taxon>
        <taxon>Acytosteliales</taxon>
        <taxon>Acytosteliaceae</taxon>
        <taxon>Heterostelium</taxon>
    </lineage>
</organism>
<dbReference type="InterPro" id="IPR000300">
    <property type="entry name" value="IPPc"/>
</dbReference>